<dbReference type="PANTHER" id="PTHR37804">
    <property type="entry name" value="CDAA REGULATORY PROTEIN CDAR"/>
    <property type="match status" value="1"/>
</dbReference>
<dbReference type="RefSeq" id="WP_097839311.1">
    <property type="nucleotide sequence ID" value="NZ_NMTY01000012.1"/>
</dbReference>
<reference evidence="2 3" key="1">
    <citation type="journal article" date="2017" name="Front. Microbiol.">
        <title>New Insights into the Diversity of the Genus Faecalibacterium.</title>
        <authorList>
            <person name="Benevides L."/>
            <person name="Burman S."/>
            <person name="Martin R."/>
            <person name="Robert V."/>
            <person name="Thomas M."/>
            <person name="Miquel S."/>
            <person name="Chain F."/>
            <person name="Sokol H."/>
            <person name="Bermudez-Humaran L.G."/>
            <person name="Morrison M."/>
            <person name="Langella P."/>
            <person name="Azevedo V.A."/>
            <person name="Chatel J.M."/>
            <person name="Soares S."/>
        </authorList>
    </citation>
    <scope>NUCLEOTIDE SEQUENCE [LARGE SCALE GENOMIC DNA]</scope>
    <source>
        <strain evidence="2 3">CNCM I 4575</strain>
    </source>
</reference>
<feature type="transmembrane region" description="Helical" evidence="1">
    <location>
        <begin position="28"/>
        <end position="46"/>
    </location>
</feature>
<dbReference type="AlphaFoldDB" id="A0A2A7ARA5"/>
<evidence type="ECO:0000313" key="2">
    <source>
        <dbReference type="EMBL" id="PDX81650.1"/>
    </source>
</evidence>
<dbReference type="PANTHER" id="PTHR37804:SF1">
    <property type="entry name" value="CDAA REGULATORY PROTEIN CDAR"/>
    <property type="match status" value="1"/>
</dbReference>
<evidence type="ECO:0000256" key="1">
    <source>
        <dbReference type="SAM" id="Phobius"/>
    </source>
</evidence>
<comment type="caution">
    <text evidence="2">The sequence shown here is derived from an EMBL/GenBank/DDBJ whole genome shotgun (WGS) entry which is preliminary data.</text>
</comment>
<dbReference type="InterPro" id="IPR012505">
    <property type="entry name" value="YbbR"/>
</dbReference>
<dbReference type="Proteomes" id="UP000220005">
    <property type="component" value="Unassembled WGS sequence"/>
</dbReference>
<proteinExistence type="predicted"/>
<dbReference type="EMBL" id="NMTY01000012">
    <property type="protein sequence ID" value="PDX81650.1"/>
    <property type="molecule type" value="Genomic_DNA"/>
</dbReference>
<dbReference type="InterPro" id="IPR053154">
    <property type="entry name" value="c-di-AMP_regulator"/>
</dbReference>
<evidence type="ECO:0008006" key="4">
    <source>
        <dbReference type="Google" id="ProtNLM"/>
    </source>
</evidence>
<sequence>MSKELNTNGTKPAIQHTKSLLDDRRIRLLLAIVGAIVAWMVVTIVVQPGTTKTIANVPVDFTYDSAAYTSRGLSIVSAPEKYVNLKVSGDGYTIGSLSASDFVVYPDWSSVRDSGAKTLHLQVRGVNGLLNGVTVSIEGGDNSVDVVFDVVEEKTVPITVTTNYLTIADGYILYGTELSKETVTLSGPSTEIDKVTTCTAEVTHNGELTESVTLDTPLRFYTNSGSEVKFEYTTKEEESVEVTLQVYKMATLPVEVSFVNAPRDFDSSVLTYSLSKQTLNVAGPASRIDKLSTLSVGTIDLSTFSLNKVYEMPIELPSDIRLLDNITSITVSFDSSKLETKTMNLPSECVQVVNLPSTYTLTVETERLMNVTLCGPAGALETLTPEQVVIEIDADDFSVAIGQQNIACRLYVPSNGKIFALGSYVIQCKIESN</sequence>
<dbReference type="Gene3D" id="2.170.120.40">
    <property type="entry name" value="YbbR-like domain"/>
    <property type="match status" value="2"/>
</dbReference>
<keyword evidence="1" id="KW-0472">Membrane</keyword>
<organism evidence="2 3">
    <name type="scientific">Faecalibacterium prausnitzii</name>
    <dbReference type="NCBI Taxonomy" id="853"/>
    <lineage>
        <taxon>Bacteria</taxon>
        <taxon>Bacillati</taxon>
        <taxon>Bacillota</taxon>
        <taxon>Clostridia</taxon>
        <taxon>Eubacteriales</taxon>
        <taxon>Oscillospiraceae</taxon>
        <taxon>Faecalibacterium</taxon>
    </lineage>
</organism>
<gene>
    <name evidence="2" type="ORF">CGS58_06120</name>
</gene>
<dbReference type="Pfam" id="PF07949">
    <property type="entry name" value="YbbR"/>
    <property type="match status" value="1"/>
</dbReference>
<accession>A0A2A7ARA5</accession>
<protein>
    <recommendedName>
        <fullName evidence="4">YbbR-like protein</fullName>
    </recommendedName>
</protein>
<evidence type="ECO:0000313" key="3">
    <source>
        <dbReference type="Proteomes" id="UP000220005"/>
    </source>
</evidence>
<keyword evidence="1" id="KW-0812">Transmembrane</keyword>
<name>A0A2A7ARA5_9FIRM</name>
<dbReference type="Gene3D" id="2.170.120.30">
    <property type="match status" value="2"/>
</dbReference>
<keyword evidence="1" id="KW-1133">Transmembrane helix</keyword>